<dbReference type="RefSeq" id="WP_379894903.1">
    <property type="nucleotide sequence ID" value="NZ_CBCSCT010000039.1"/>
</dbReference>
<dbReference type="Gene3D" id="3.40.50.1820">
    <property type="entry name" value="alpha/beta hydrolase"/>
    <property type="match status" value="1"/>
</dbReference>
<dbReference type="PRINTS" id="PR00111">
    <property type="entry name" value="ABHYDROLASE"/>
</dbReference>
<dbReference type="GO" id="GO:0016787">
    <property type="term" value="F:hydrolase activity"/>
    <property type="evidence" value="ECO:0007669"/>
    <property type="project" value="UniProtKB-KW"/>
</dbReference>
<dbReference type="InterPro" id="IPR050266">
    <property type="entry name" value="AB_hydrolase_sf"/>
</dbReference>
<accession>A0ABW1IRV6</accession>
<reference evidence="3" key="1">
    <citation type="journal article" date="2019" name="Int. J. Syst. Evol. Microbiol.">
        <title>The Global Catalogue of Microorganisms (GCM) 10K type strain sequencing project: providing services to taxonomists for standard genome sequencing and annotation.</title>
        <authorList>
            <consortium name="The Broad Institute Genomics Platform"/>
            <consortium name="The Broad Institute Genome Sequencing Center for Infectious Disease"/>
            <person name="Wu L."/>
            <person name="Ma J."/>
        </authorList>
    </citation>
    <scope>NUCLEOTIDE SEQUENCE [LARGE SCALE GENOMIC DNA]</scope>
    <source>
        <strain evidence="3">CCM 8749</strain>
    </source>
</reference>
<feature type="domain" description="AB hydrolase-1" evidence="1">
    <location>
        <begin position="57"/>
        <end position="156"/>
    </location>
</feature>
<keyword evidence="3" id="KW-1185">Reference proteome</keyword>
<sequence>MNMWLVAVLTLVILVVGLFIFNQYKFSQAEKTFPPNGEFIVVDGVKLHYIRRGQGRPVVFLHGGVLDGNDFKEVIDLAAGQGFLAIAFDRPGYGYSERPSHERMTPLAQARLIHEALRQLGIEKPIIVGHSWSGTMSLLYAHHYPNDISGIVLLAAAMYKEGYPAEHGDPISKLVTTPIIGSIVMHILLKSPLGIALTKMMLKQTFAPEPVPGHYREAALALWLRPGQFRANREDILAFPPAAKEAAAYYHQLKTLIVAMYGTEDPFGVSEQAARLKKDIPHTVLKVIPEVSHMIPQNHPTLVMEAIHEVIRMESWSQS</sequence>
<dbReference type="PRINTS" id="PR00412">
    <property type="entry name" value="EPOXHYDRLASE"/>
</dbReference>
<dbReference type="Proteomes" id="UP001596250">
    <property type="component" value="Unassembled WGS sequence"/>
</dbReference>
<dbReference type="PANTHER" id="PTHR43798">
    <property type="entry name" value="MONOACYLGLYCEROL LIPASE"/>
    <property type="match status" value="1"/>
</dbReference>
<proteinExistence type="predicted"/>
<comment type="caution">
    <text evidence="2">The sequence shown here is derived from an EMBL/GenBank/DDBJ whole genome shotgun (WGS) entry which is preliminary data.</text>
</comment>
<evidence type="ECO:0000313" key="3">
    <source>
        <dbReference type="Proteomes" id="UP001596250"/>
    </source>
</evidence>
<protein>
    <submittedName>
        <fullName evidence="2">Alpha/beta fold hydrolase</fullName>
    </submittedName>
</protein>
<evidence type="ECO:0000313" key="2">
    <source>
        <dbReference type="EMBL" id="MFC5987509.1"/>
    </source>
</evidence>
<dbReference type="EMBL" id="JBHSQV010000164">
    <property type="protein sequence ID" value="MFC5987509.1"/>
    <property type="molecule type" value="Genomic_DNA"/>
</dbReference>
<dbReference type="InterPro" id="IPR000639">
    <property type="entry name" value="Epox_hydrolase-like"/>
</dbReference>
<dbReference type="SUPFAM" id="SSF53474">
    <property type="entry name" value="alpha/beta-Hydrolases"/>
    <property type="match status" value="1"/>
</dbReference>
<dbReference type="InterPro" id="IPR000073">
    <property type="entry name" value="AB_hydrolase_1"/>
</dbReference>
<keyword evidence="2" id="KW-0378">Hydrolase</keyword>
<gene>
    <name evidence="2" type="ORF">ACFPXP_13970</name>
</gene>
<evidence type="ECO:0000259" key="1">
    <source>
        <dbReference type="Pfam" id="PF00561"/>
    </source>
</evidence>
<dbReference type="InterPro" id="IPR029058">
    <property type="entry name" value="AB_hydrolase_fold"/>
</dbReference>
<name>A0ABW1IRV6_9BACL</name>
<dbReference type="Pfam" id="PF00561">
    <property type="entry name" value="Abhydrolase_1"/>
    <property type="match status" value="1"/>
</dbReference>
<organism evidence="2 3">
    <name type="scientific">Marinicrinis lubricantis</name>
    <dbReference type="NCBI Taxonomy" id="2086470"/>
    <lineage>
        <taxon>Bacteria</taxon>
        <taxon>Bacillati</taxon>
        <taxon>Bacillota</taxon>
        <taxon>Bacilli</taxon>
        <taxon>Bacillales</taxon>
        <taxon>Paenibacillaceae</taxon>
    </lineage>
</organism>